<gene>
    <name evidence="2" type="ORF">GALMADRAFT_155688</name>
</gene>
<accession>A0A067T1L6</accession>
<feature type="transmembrane region" description="Helical" evidence="1">
    <location>
        <begin position="208"/>
        <end position="226"/>
    </location>
</feature>
<evidence type="ECO:0000313" key="3">
    <source>
        <dbReference type="Proteomes" id="UP000027222"/>
    </source>
</evidence>
<dbReference type="EMBL" id="KL142377">
    <property type="protein sequence ID" value="KDR76996.1"/>
    <property type="molecule type" value="Genomic_DNA"/>
</dbReference>
<dbReference type="Proteomes" id="UP000027222">
    <property type="component" value="Unassembled WGS sequence"/>
</dbReference>
<organism evidence="2 3">
    <name type="scientific">Galerina marginata (strain CBS 339.88)</name>
    <dbReference type="NCBI Taxonomy" id="685588"/>
    <lineage>
        <taxon>Eukaryota</taxon>
        <taxon>Fungi</taxon>
        <taxon>Dikarya</taxon>
        <taxon>Basidiomycota</taxon>
        <taxon>Agaricomycotina</taxon>
        <taxon>Agaricomycetes</taxon>
        <taxon>Agaricomycetidae</taxon>
        <taxon>Agaricales</taxon>
        <taxon>Agaricineae</taxon>
        <taxon>Strophariaceae</taxon>
        <taxon>Galerina</taxon>
    </lineage>
</organism>
<keyword evidence="3" id="KW-1185">Reference proteome</keyword>
<evidence type="ECO:0000256" key="1">
    <source>
        <dbReference type="SAM" id="Phobius"/>
    </source>
</evidence>
<keyword evidence="1" id="KW-0472">Membrane</keyword>
<dbReference type="HOGENOM" id="CLU_1090070_0_0_1"/>
<evidence type="ECO:0000313" key="2">
    <source>
        <dbReference type="EMBL" id="KDR76996.1"/>
    </source>
</evidence>
<feature type="transmembrane region" description="Helical" evidence="1">
    <location>
        <begin position="171"/>
        <end position="196"/>
    </location>
</feature>
<feature type="transmembrane region" description="Helical" evidence="1">
    <location>
        <begin position="84"/>
        <end position="115"/>
    </location>
</feature>
<reference evidence="3" key="1">
    <citation type="journal article" date="2014" name="Proc. Natl. Acad. Sci. U.S.A.">
        <title>Extensive sampling of basidiomycete genomes demonstrates inadequacy of the white-rot/brown-rot paradigm for wood decay fungi.</title>
        <authorList>
            <person name="Riley R."/>
            <person name="Salamov A.A."/>
            <person name="Brown D.W."/>
            <person name="Nagy L.G."/>
            <person name="Floudas D."/>
            <person name="Held B.W."/>
            <person name="Levasseur A."/>
            <person name="Lombard V."/>
            <person name="Morin E."/>
            <person name="Otillar R."/>
            <person name="Lindquist E.A."/>
            <person name="Sun H."/>
            <person name="LaButti K.M."/>
            <person name="Schmutz J."/>
            <person name="Jabbour D."/>
            <person name="Luo H."/>
            <person name="Baker S.E."/>
            <person name="Pisabarro A.G."/>
            <person name="Walton J.D."/>
            <person name="Blanchette R.A."/>
            <person name="Henrissat B."/>
            <person name="Martin F."/>
            <person name="Cullen D."/>
            <person name="Hibbett D.S."/>
            <person name="Grigoriev I.V."/>
        </authorList>
    </citation>
    <scope>NUCLEOTIDE SEQUENCE [LARGE SCALE GENOMIC DNA]</scope>
    <source>
        <strain evidence="3">CBS 339.88</strain>
    </source>
</reference>
<proteinExistence type="predicted"/>
<keyword evidence="1" id="KW-0812">Transmembrane</keyword>
<name>A0A067T1L6_GALM3</name>
<sequence>MSKKSRDRDWSPAPRICRHMQKVPKPVLFILHRHHLRFLVPMSNLKAESLQVLPDFKTPSRPRYGGSEETGFFLRLLYSGIRTVVIALAANVALVSVVGLATVFVTSSGAAVVFIGNAIFRTVDPSHYTDNTSALAIGAAGGWLSSLLGALITSGIPIAAIKADKNHERPWFISAFIHFLCAILAGATGGEILALYHVDVGGIDTLHAAFAGALGGAILAVPSVSISRYQTGLLSSIPAKFTTFIERQRLDKERL</sequence>
<feature type="transmembrane region" description="Helical" evidence="1">
    <location>
        <begin position="135"/>
        <end position="159"/>
    </location>
</feature>
<protein>
    <submittedName>
        <fullName evidence="2">Uncharacterized protein</fullName>
    </submittedName>
</protein>
<dbReference type="AlphaFoldDB" id="A0A067T1L6"/>
<keyword evidence="1" id="KW-1133">Transmembrane helix</keyword>